<dbReference type="Proteomes" id="UP000485058">
    <property type="component" value="Unassembled WGS sequence"/>
</dbReference>
<feature type="non-terminal residue" evidence="1">
    <location>
        <position position="131"/>
    </location>
</feature>
<proteinExistence type="predicted"/>
<name>A0A699ZVG8_HAELA</name>
<organism evidence="1 2">
    <name type="scientific">Haematococcus lacustris</name>
    <name type="common">Green alga</name>
    <name type="synonym">Haematococcus pluvialis</name>
    <dbReference type="NCBI Taxonomy" id="44745"/>
    <lineage>
        <taxon>Eukaryota</taxon>
        <taxon>Viridiplantae</taxon>
        <taxon>Chlorophyta</taxon>
        <taxon>core chlorophytes</taxon>
        <taxon>Chlorophyceae</taxon>
        <taxon>CS clade</taxon>
        <taxon>Chlamydomonadales</taxon>
        <taxon>Haematococcaceae</taxon>
        <taxon>Haematococcus</taxon>
    </lineage>
</organism>
<accession>A0A699ZVG8</accession>
<evidence type="ECO:0000313" key="1">
    <source>
        <dbReference type="EMBL" id="GFH22664.1"/>
    </source>
</evidence>
<dbReference type="EMBL" id="BLLF01002093">
    <property type="protein sequence ID" value="GFH22664.1"/>
    <property type="molecule type" value="Genomic_DNA"/>
</dbReference>
<feature type="non-terminal residue" evidence="1">
    <location>
        <position position="1"/>
    </location>
</feature>
<reference evidence="1 2" key="1">
    <citation type="submission" date="2020-02" db="EMBL/GenBank/DDBJ databases">
        <title>Draft genome sequence of Haematococcus lacustris strain NIES-144.</title>
        <authorList>
            <person name="Morimoto D."/>
            <person name="Nakagawa S."/>
            <person name="Yoshida T."/>
            <person name="Sawayama S."/>
        </authorList>
    </citation>
    <scope>NUCLEOTIDE SEQUENCE [LARGE SCALE GENOMIC DNA]</scope>
    <source>
        <strain evidence="1 2">NIES-144</strain>
    </source>
</reference>
<protein>
    <submittedName>
        <fullName evidence="1">Uncharacterized protein</fullName>
    </submittedName>
</protein>
<gene>
    <name evidence="1" type="ORF">HaLaN_20162</name>
</gene>
<keyword evidence="2" id="KW-1185">Reference proteome</keyword>
<sequence length="131" mass="13853">MADQAPGLQWWLKQLGCGCVEVGGEAVECKGLGSGWPDGEWRGWVPEVQEVGVKQALPAGDPGEPGDSTVELGARVCMLFLNAVVEAAVNSVLTVLVQSKTSSVEQRPASPSRAAEWWGAVRPAVRPMAQQ</sequence>
<comment type="caution">
    <text evidence="1">The sequence shown here is derived from an EMBL/GenBank/DDBJ whole genome shotgun (WGS) entry which is preliminary data.</text>
</comment>
<evidence type="ECO:0000313" key="2">
    <source>
        <dbReference type="Proteomes" id="UP000485058"/>
    </source>
</evidence>
<dbReference type="AlphaFoldDB" id="A0A699ZVG8"/>